<evidence type="ECO:0000313" key="1">
    <source>
        <dbReference type="EMBL" id="OJJ39485.1"/>
    </source>
</evidence>
<sequence>MAQGPLKKGKPGAKRYVLCLFLSVYLCDIRDRVPANIFLSYSPAALGPRRGPQTIAPKKAALIKQTKMTKVRPATSTTTPSFPIQKYRLLIDGSVQKLTAGMTAKTERALASKAGHLELLAGGKKDKKAADKTGKK</sequence>
<dbReference type="Proteomes" id="UP000184383">
    <property type="component" value="Unassembled WGS sequence"/>
</dbReference>
<accession>A0A1L9RX40</accession>
<protein>
    <submittedName>
        <fullName evidence="1">Uncharacterized protein</fullName>
    </submittedName>
</protein>
<gene>
    <name evidence="1" type="ORF">ASPWEDRAFT_376027</name>
</gene>
<dbReference type="OrthoDB" id="5239630at2759"/>
<dbReference type="EMBL" id="KV878210">
    <property type="protein sequence ID" value="OJJ39485.1"/>
    <property type="molecule type" value="Genomic_DNA"/>
</dbReference>
<name>A0A1L9RX40_ASPWE</name>
<keyword evidence="2" id="KW-1185">Reference proteome</keyword>
<dbReference type="STRING" id="1073089.A0A1L9RX40"/>
<dbReference type="Pfam" id="PF09495">
    <property type="entry name" value="DUF2462"/>
    <property type="match status" value="2"/>
</dbReference>
<dbReference type="VEuPathDB" id="FungiDB:ASPWEDRAFT_376027"/>
<dbReference type="RefSeq" id="XP_040693161.1">
    <property type="nucleotide sequence ID" value="XM_040834724.1"/>
</dbReference>
<evidence type="ECO:0000313" key="2">
    <source>
        <dbReference type="Proteomes" id="UP000184383"/>
    </source>
</evidence>
<dbReference type="GeneID" id="63750572"/>
<proteinExistence type="predicted"/>
<organism evidence="1 2">
    <name type="scientific">Aspergillus wentii DTO 134E9</name>
    <dbReference type="NCBI Taxonomy" id="1073089"/>
    <lineage>
        <taxon>Eukaryota</taxon>
        <taxon>Fungi</taxon>
        <taxon>Dikarya</taxon>
        <taxon>Ascomycota</taxon>
        <taxon>Pezizomycotina</taxon>
        <taxon>Eurotiomycetes</taxon>
        <taxon>Eurotiomycetidae</taxon>
        <taxon>Eurotiales</taxon>
        <taxon>Aspergillaceae</taxon>
        <taxon>Aspergillus</taxon>
        <taxon>Aspergillus subgen. Cremei</taxon>
    </lineage>
</organism>
<dbReference type="InterPro" id="IPR019034">
    <property type="entry name" value="UPF0390"/>
</dbReference>
<dbReference type="AlphaFoldDB" id="A0A1L9RX40"/>
<reference evidence="2" key="1">
    <citation type="journal article" date="2017" name="Genome Biol.">
        <title>Comparative genomics reveals high biological diversity and specific adaptations in the industrially and medically important fungal genus Aspergillus.</title>
        <authorList>
            <person name="de Vries R.P."/>
            <person name="Riley R."/>
            <person name="Wiebenga A."/>
            <person name="Aguilar-Osorio G."/>
            <person name="Amillis S."/>
            <person name="Uchima C.A."/>
            <person name="Anderluh G."/>
            <person name="Asadollahi M."/>
            <person name="Askin M."/>
            <person name="Barry K."/>
            <person name="Battaglia E."/>
            <person name="Bayram O."/>
            <person name="Benocci T."/>
            <person name="Braus-Stromeyer S.A."/>
            <person name="Caldana C."/>
            <person name="Canovas D."/>
            <person name="Cerqueira G.C."/>
            <person name="Chen F."/>
            <person name="Chen W."/>
            <person name="Choi C."/>
            <person name="Clum A."/>
            <person name="Dos Santos R.A."/>
            <person name="Damasio A.R."/>
            <person name="Diallinas G."/>
            <person name="Emri T."/>
            <person name="Fekete E."/>
            <person name="Flipphi M."/>
            <person name="Freyberg S."/>
            <person name="Gallo A."/>
            <person name="Gournas C."/>
            <person name="Habgood R."/>
            <person name="Hainaut M."/>
            <person name="Harispe M.L."/>
            <person name="Henrissat B."/>
            <person name="Hilden K.S."/>
            <person name="Hope R."/>
            <person name="Hossain A."/>
            <person name="Karabika E."/>
            <person name="Karaffa L."/>
            <person name="Karanyi Z."/>
            <person name="Krasevec N."/>
            <person name="Kuo A."/>
            <person name="Kusch H."/>
            <person name="LaButti K."/>
            <person name="Lagendijk E.L."/>
            <person name="Lapidus A."/>
            <person name="Levasseur A."/>
            <person name="Lindquist E."/>
            <person name="Lipzen A."/>
            <person name="Logrieco A.F."/>
            <person name="MacCabe A."/>
            <person name="Maekelae M.R."/>
            <person name="Malavazi I."/>
            <person name="Melin P."/>
            <person name="Meyer V."/>
            <person name="Mielnichuk N."/>
            <person name="Miskei M."/>
            <person name="Molnar A.P."/>
            <person name="Mule G."/>
            <person name="Ngan C.Y."/>
            <person name="Orejas M."/>
            <person name="Orosz E."/>
            <person name="Ouedraogo J.P."/>
            <person name="Overkamp K.M."/>
            <person name="Park H.-S."/>
            <person name="Perrone G."/>
            <person name="Piumi F."/>
            <person name="Punt P.J."/>
            <person name="Ram A.F."/>
            <person name="Ramon A."/>
            <person name="Rauscher S."/>
            <person name="Record E."/>
            <person name="Riano-Pachon D.M."/>
            <person name="Robert V."/>
            <person name="Roehrig J."/>
            <person name="Ruller R."/>
            <person name="Salamov A."/>
            <person name="Salih N.S."/>
            <person name="Samson R.A."/>
            <person name="Sandor E."/>
            <person name="Sanguinetti M."/>
            <person name="Schuetze T."/>
            <person name="Sepcic K."/>
            <person name="Shelest E."/>
            <person name="Sherlock G."/>
            <person name="Sophianopoulou V."/>
            <person name="Squina F.M."/>
            <person name="Sun H."/>
            <person name="Susca A."/>
            <person name="Todd R.B."/>
            <person name="Tsang A."/>
            <person name="Unkles S.E."/>
            <person name="van de Wiele N."/>
            <person name="van Rossen-Uffink D."/>
            <person name="Oliveira J.V."/>
            <person name="Vesth T.C."/>
            <person name="Visser J."/>
            <person name="Yu J.-H."/>
            <person name="Zhou M."/>
            <person name="Andersen M.R."/>
            <person name="Archer D.B."/>
            <person name="Baker S.E."/>
            <person name="Benoit I."/>
            <person name="Brakhage A.A."/>
            <person name="Braus G.H."/>
            <person name="Fischer R."/>
            <person name="Frisvad J.C."/>
            <person name="Goldman G.H."/>
            <person name="Houbraken J."/>
            <person name="Oakley B."/>
            <person name="Pocsi I."/>
            <person name="Scazzocchio C."/>
            <person name="Seiboth B."/>
            <person name="vanKuyk P.A."/>
            <person name="Wortman J."/>
            <person name="Dyer P.S."/>
            <person name="Grigoriev I.V."/>
        </authorList>
    </citation>
    <scope>NUCLEOTIDE SEQUENCE [LARGE SCALE GENOMIC DNA]</scope>
    <source>
        <strain evidence="2">DTO 134E9</strain>
    </source>
</reference>